<dbReference type="Proteomes" id="UP001161017">
    <property type="component" value="Unassembled WGS sequence"/>
</dbReference>
<comment type="caution">
    <text evidence="8">The sequence shown here is derived from an EMBL/GenBank/DDBJ whole genome shotgun (WGS) entry which is preliminary data.</text>
</comment>
<feature type="region of interest" description="Disordered" evidence="5">
    <location>
        <begin position="432"/>
        <end position="481"/>
    </location>
</feature>
<proteinExistence type="predicted"/>
<feature type="compositionally biased region" description="Polar residues" evidence="5">
    <location>
        <begin position="600"/>
        <end position="612"/>
    </location>
</feature>
<dbReference type="InterPro" id="IPR051694">
    <property type="entry name" value="Immunoregulatory_rcpt-like"/>
</dbReference>
<dbReference type="CDD" id="cd05471">
    <property type="entry name" value="pepsin_like"/>
    <property type="match status" value="1"/>
</dbReference>
<keyword evidence="9" id="KW-1185">Reference proteome</keyword>
<feature type="compositionally biased region" description="Basic and acidic residues" evidence="5">
    <location>
        <begin position="432"/>
        <end position="453"/>
    </location>
</feature>
<feature type="compositionally biased region" description="Basic residues" evidence="5">
    <location>
        <begin position="575"/>
        <end position="589"/>
    </location>
</feature>
<feature type="compositionally biased region" description="Basic and acidic residues" evidence="5">
    <location>
        <begin position="682"/>
        <end position="700"/>
    </location>
</feature>
<dbReference type="GO" id="GO:0016020">
    <property type="term" value="C:membrane"/>
    <property type="evidence" value="ECO:0007669"/>
    <property type="project" value="UniProtKB-SubCell"/>
</dbReference>
<organism evidence="8 9">
    <name type="scientific">Ramalina farinacea</name>
    <dbReference type="NCBI Taxonomy" id="258253"/>
    <lineage>
        <taxon>Eukaryota</taxon>
        <taxon>Fungi</taxon>
        <taxon>Dikarya</taxon>
        <taxon>Ascomycota</taxon>
        <taxon>Pezizomycotina</taxon>
        <taxon>Lecanoromycetes</taxon>
        <taxon>OSLEUM clade</taxon>
        <taxon>Lecanoromycetidae</taxon>
        <taxon>Lecanorales</taxon>
        <taxon>Lecanorineae</taxon>
        <taxon>Ramalinaceae</taxon>
        <taxon>Ramalina</taxon>
    </lineage>
</organism>
<evidence type="ECO:0000256" key="6">
    <source>
        <dbReference type="SAM" id="Phobius"/>
    </source>
</evidence>
<dbReference type="InterPro" id="IPR034164">
    <property type="entry name" value="Pepsin-like_dom"/>
</dbReference>
<evidence type="ECO:0000256" key="3">
    <source>
        <dbReference type="ARBA" id="ARBA00022989"/>
    </source>
</evidence>
<dbReference type="PANTHER" id="PTHR15549">
    <property type="entry name" value="PAIRED IMMUNOGLOBULIN-LIKE TYPE 2 RECEPTOR"/>
    <property type="match status" value="1"/>
</dbReference>
<feature type="compositionally biased region" description="Basic and acidic residues" evidence="5">
    <location>
        <begin position="647"/>
        <end position="663"/>
    </location>
</feature>
<keyword evidence="4 6" id="KW-0472">Membrane</keyword>
<dbReference type="InterPro" id="IPR021109">
    <property type="entry name" value="Peptidase_aspartic_dom_sf"/>
</dbReference>
<feature type="transmembrane region" description="Helical" evidence="6">
    <location>
        <begin position="396"/>
        <end position="421"/>
    </location>
</feature>
<evidence type="ECO:0000259" key="7">
    <source>
        <dbReference type="PROSITE" id="PS51767"/>
    </source>
</evidence>
<dbReference type="InterPro" id="IPR033121">
    <property type="entry name" value="PEPTIDASE_A1"/>
</dbReference>
<dbReference type="PANTHER" id="PTHR15549:SF26">
    <property type="entry name" value="AXIAL BUDDING PATTERN PROTEIN 2-RELATED"/>
    <property type="match status" value="1"/>
</dbReference>
<dbReference type="EMBL" id="JAPUFD010000018">
    <property type="protein sequence ID" value="MDI1492242.1"/>
    <property type="molecule type" value="Genomic_DNA"/>
</dbReference>
<name>A0AA43U195_9LECA</name>
<keyword evidence="2 6" id="KW-0812">Transmembrane</keyword>
<feature type="domain" description="Peptidase A1" evidence="7">
    <location>
        <begin position="11"/>
        <end position="361"/>
    </location>
</feature>
<evidence type="ECO:0000256" key="4">
    <source>
        <dbReference type="ARBA" id="ARBA00023136"/>
    </source>
</evidence>
<feature type="compositionally biased region" description="Low complexity" evidence="5">
    <location>
        <begin position="664"/>
        <end position="674"/>
    </location>
</feature>
<dbReference type="PROSITE" id="PS51767">
    <property type="entry name" value="PEPTIDASE_A1"/>
    <property type="match status" value="1"/>
</dbReference>
<gene>
    <name evidence="8" type="ORF">OHK93_003454</name>
</gene>
<accession>A0AA43U195</accession>
<feature type="compositionally biased region" description="Polar residues" evidence="5">
    <location>
        <begin position="754"/>
        <end position="765"/>
    </location>
</feature>
<evidence type="ECO:0000256" key="1">
    <source>
        <dbReference type="ARBA" id="ARBA00004167"/>
    </source>
</evidence>
<comment type="subcellular location">
    <subcellularLocation>
        <location evidence="1">Membrane</location>
        <topology evidence="1">Single-pass membrane protein</topology>
    </subcellularLocation>
</comment>
<feature type="compositionally biased region" description="Low complexity" evidence="5">
    <location>
        <begin position="550"/>
        <end position="574"/>
    </location>
</feature>
<evidence type="ECO:0000256" key="5">
    <source>
        <dbReference type="SAM" id="MobiDB-lite"/>
    </source>
</evidence>
<dbReference type="Gene3D" id="2.40.70.10">
    <property type="entry name" value="Acid Proteases"/>
    <property type="match status" value="2"/>
</dbReference>
<protein>
    <recommendedName>
        <fullName evidence="7">Peptidase A1 domain-containing protein</fullName>
    </recommendedName>
</protein>
<dbReference type="SUPFAM" id="SSF50630">
    <property type="entry name" value="Acid proteases"/>
    <property type="match status" value="1"/>
</dbReference>
<dbReference type="Pfam" id="PF00026">
    <property type="entry name" value="Asp"/>
    <property type="match status" value="1"/>
</dbReference>
<dbReference type="AlphaFoldDB" id="A0AA43U195"/>
<feature type="region of interest" description="Disordered" evidence="5">
    <location>
        <begin position="538"/>
        <end position="789"/>
    </location>
</feature>
<evidence type="ECO:0000256" key="2">
    <source>
        <dbReference type="ARBA" id="ARBA00022692"/>
    </source>
</evidence>
<sequence length="789" mass="84517">MDLASDPQFPFFRISRLFELSDAARVLVSTTVGETWTISANTTQGGCLPGDPSNCAQLRGGLVNVNDSTTWQDQGIYALGDEVNLPDYTTGYDNGDYGFDTLGIGEPGSGGVSLDNQVVAVLATKDFYLGNLGVTSRPTNFTQLNNPHPSFLSSLKAQGHVPSLTFGYSAGNQYRLKKVPGSLTLGGYDQSKFTPNGVSFQFAPDISRDLVVGLQSITFSDNQNTNKPLLSDGILAFVDATVPHIWLPQDACTLFEKAFNLEYNSTVDRYLVNDTLHDQLRQQNASVSFTLGVDISGGASLAITLPYAAFDLEVDPPIVNTSSKYFPLRRADNETQYTLGRTFLQESYLIVDYERSNFSISQSLFEANNPEKLVAIAPAGNSTTAVSDTGSSSLSLGAIIGIVIGAVALLIVAGVAAFFILRRRKRRRQAQEAELKKATEPVDPMEAKAEMPDNSRTTLGGLYSPGKPAAFTEPKSTNEMEGTEGEYFNQAKLHAEMEGSKGGAEMEGAKGFQGPPGLHEMQAAHLAAPVEMWAGSHGLQELPSPIPSDSGRPSPASRIPSSSSAGRPSPASPGGKRRSGRLSWRRHGGARSPFVGGESSGVSSPTEQTNSGRDSEQDSRQAGRVPASPPSSMSMARQEGSYNYSRGGERARRGDELTRRMESSARSQGSSQVSLASPISADSDHDRTRGWPNRGADHWNNRFGSRPREQVASQGPSISSPSSDRSRDRRLPPTPMELTSSEEHSRRGLLASSRLDSWTSRVSSGGRSGEASHPSSRGGGSESMPGGYF</sequence>
<evidence type="ECO:0000313" key="8">
    <source>
        <dbReference type="EMBL" id="MDI1492242.1"/>
    </source>
</evidence>
<evidence type="ECO:0000313" key="9">
    <source>
        <dbReference type="Proteomes" id="UP001161017"/>
    </source>
</evidence>
<reference evidence="8" key="1">
    <citation type="journal article" date="2023" name="Genome Biol. Evol.">
        <title>First Whole Genome Sequence and Flow Cytometry Genome Size Data for the Lichen-Forming Fungus Ramalina farinacea (Ascomycota).</title>
        <authorList>
            <person name="Llewellyn T."/>
            <person name="Mian S."/>
            <person name="Hill R."/>
            <person name="Leitch I.J."/>
            <person name="Gaya E."/>
        </authorList>
    </citation>
    <scope>NUCLEOTIDE SEQUENCE</scope>
    <source>
        <strain evidence="8">LIQ254RAFAR</strain>
    </source>
</reference>
<dbReference type="GO" id="GO:0071944">
    <property type="term" value="C:cell periphery"/>
    <property type="evidence" value="ECO:0007669"/>
    <property type="project" value="UniProtKB-ARBA"/>
</dbReference>
<keyword evidence="3 6" id="KW-1133">Transmembrane helix</keyword>